<evidence type="ECO:0000259" key="1">
    <source>
        <dbReference type="PROSITE" id="PS50943"/>
    </source>
</evidence>
<evidence type="ECO:0000313" key="3">
    <source>
        <dbReference type="EMBL" id="RGC17538.1"/>
    </source>
</evidence>
<dbReference type="InterPro" id="IPR001387">
    <property type="entry name" value="Cro/C1-type_HTH"/>
</dbReference>
<dbReference type="Proteomes" id="UP001203972">
    <property type="component" value="Unassembled WGS sequence"/>
</dbReference>
<dbReference type="SUPFAM" id="SSF47413">
    <property type="entry name" value="lambda repressor-like DNA-binding domains"/>
    <property type="match status" value="1"/>
</dbReference>
<proteinExistence type="predicted"/>
<dbReference type="Pfam" id="PF18106">
    <property type="entry name" value="Rol_Rep_N"/>
    <property type="match status" value="1"/>
</dbReference>
<evidence type="ECO:0000313" key="4">
    <source>
        <dbReference type="Proteomes" id="UP000260025"/>
    </source>
</evidence>
<dbReference type="EMBL" id="JAKTMA010000002">
    <property type="protein sequence ID" value="MCR0231526.1"/>
    <property type="molecule type" value="Genomic_DNA"/>
</dbReference>
<dbReference type="Gene3D" id="1.10.260.40">
    <property type="entry name" value="lambda repressor-like DNA-binding domains"/>
    <property type="match status" value="1"/>
</dbReference>
<comment type="caution">
    <text evidence="3">The sequence shown here is derived from an EMBL/GenBank/DDBJ whole genome shotgun (WGS) entry which is preliminary data.</text>
</comment>
<dbReference type="CDD" id="cd00093">
    <property type="entry name" value="HTH_XRE"/>
    <property type="match status" value="1"/>
</dbReference>
<dbReference type="PROSITE" id="PS51257">
    <property type="entry name" value="PROKAR_LIPOPROTEIN"/>
    <property type="match status" value="1"/>
</dbReference>
<dbReference type="OrthoDB" id="2067664at2"/>
<organism evidence="3 4">
    <name type="scientific">Clostridium innocuum</name>
    <dbReference type="NCBI Taxonomy" id="1522"/>
    <lineage>
        <taxon>Bacteria</taxon>
        <taxon>Bacillati</taxon>
        <taxon>Bacillota</taxon>
        <taxon>Clostridia</taxon>
        <taxon>Eubacteriales</taxon>
        <taxon>Clostridiaceae</taxon>
        <taxon>Clostridium</taxon>
    </lineage>
</organism>
<accession>A0A3E2W1N6</accession>
<dbReference type="InterPro" id="IPR040819">
    <property type="entry name" value="Rol_Rep_N"/>
</dbReference>
<dbReference type="GO" id="GO:0003677">
    <property type="term" value="F:DNA binding"/>
    <property type="evidence" value="ECO:0007669"/>
    <property type="project" value="InterPro"/>
</dbReference>
<sequence length="404" mass="47651">MNDKNFLEELKQKRDEYGVTQIQIATACGITREYYNRIENGKLPLTDELKERLTSELERLNPQEPLFILIDYFRVRFPTTDALSVIKNVLKLNPKHMLREDYGKYGYESQYYIGDIFVMCSANEQLGVLLELKGRGCRQMEAYLLAQERSWYDFMMDCMTADGKMKRLDLAINDRAGILDIPRLKAKYKAGECISLFRNQKGYDGTEKCGSDVPKNTGETLYLGSTSSELYMCAYQKNYEQAVKKGIELEECEIKNRFEIRMKNERAYYAVVDLLTYYDAEHTAFSIINHYVRFLKRDDTLPKRSWELDEDWEWFIGKNREKIRLTTQPEPYTLERALNWVQRQVAPTIKMLQELDKQNNTTILKDMINNTELKKKHKHLLELEKSNIEDRIYTDISQEDDGIF</sequence>
<gene>
    <name evidence="3" type="ORF">DXA38_04300</name>
    <name evidence="2" type="ORF">MKC95_01920</name>
</gene>
<dbReference type="Pfam" id="PF02486">
    <property type="entry name" value="Rep_trans"/>
    <property type="match status" value="1"/>
</dbReference>
<reference evidence="3 4" key="1">
    <citation type="submission" date="2018-08" db="EMBL/GenBank/DDBJ databases">
        <title>A genome reference for cultivated species of the human gut microbiota.</title>
        <authorList>
            <person name="Zou Y."/>
            <person name="Xue W."/>
            <person name="Luo G."/>
        </authorList>
    </citation>
    <scope>NUCLEOTIDE SEQUENCE [LARGE SCALE GENOMIC DNA]</scope>
    <source>
        <strain evidence="3 4">OF01-2LB</strain>
    </source>
</reference>
<dbReference type="RefSeq" id="WP_043037449.1">
    <property type="nucleotide sequence ID" value="NZ_JAHOLM010000011.1"/>
</dbReference>
<dbReference type="Pfam" id="PF01381">
    <property type="entry name" value="HTH_3"/>
    <property type="match status" value="1"/>
</dbReference>
<reference evidence="2" key="2">
    <citation type="journal article" date="2022" name="Clin. Infect. Dis.">
        <title>Association between Clostridium innocuum and antibiotic-associated diarrhea in adults and children: A cross-sectional study and comparative genomics analysis.</title>
        <authorList>
            <person name="Cherny K.E."/>
            <person name="Muscat E.B."/>
            <person name="Balaji A."/>
            <person name="Mukherjee J."/>
            <person name="Ozer E.A."/>
            <person name="Angarone M.P."/>
            <person name="Hauser A.R."/>
            <person name="Sichel J.S."/>
            <person name="Amponsah E."/>
            <person name="Kociolek L.K."/>
        </authorList>
    </citation>
    <scope>NUCLEOTIDE SEQUENCE</scope>
    <source>
        <strain evidence="2">NU1-AC-029v</strain>
    </source>
</reference>
<evidence type="ECO:0000313" key="2">
    <source>
        <dbReference type="EMBL" id="MCR0231526.1"/>
    </source>
</evidence>
<dbReference type="AlphaFoldDB" id="A0A3E2W1N6"/>
<feature type="domain" description="HTH cro/C1-type" evidence="1">
    <location>
        <begin position="10"/>
        <end position="42"/>
    </location>
</feature>
<dbReference type="Proteomes" id="UP000260025">
    <property type="component" value="Unassembled WGS sequence"/>
</dbReference>
<dbReference type="EMBL" id="QVEV01000004">
    <property type="protein sequence ID" value="RGC17538.1"/>
    <property type="molecule type" value="Genomic_DNA"/>
</dbReference>
<dbReference type="SMART" id="SM00530">
    <property type="entry name" value="HTH_XRE"/>
    <property type="match status" value="1"/>
</dbReference>
<dbReference type="InterPro" id="IPR003491">
    <property type="entry name" value="REP-like_C"/>
</dbReference>
<name>A0A3E2W1N6_CLOIN</name>
<dbReference type="PROSITE" id="PS50943">
    <property type="entry name" value="HTH_CROC1"/>
    <property type="match status" value="1"/>
</dbReference>
<dbReference type="InterPro" id="IPR010982">
    <property type="entry name" value="Lambda_DNA-bd_dom_sf"/>
</dbReference>
<protein>
    <submittedName>
        <fullName evidence="3">XRE family transcriptional regulator</fullName>
    </submittedName>
</protein>